<proteinExistence type="predicted"/>
<dbReference type="InterPro" id="IPR036869">
    <property type="entry name" value="J_dom_sf"/>
</dbReference>
<dbReference type="CDD" id="cd07316">
    <property type="entry name" value="terB_like_DjlA"/>
    <property type="match status" value="1"/>
</dbReference>
<dbReference type="InterPro" id="IPR029024">
    <property type="entry name" value="TerB-like"/>
</dbReference>
<gene>
    <name evidence="4" type="ORF">H9977_06035</name>
</gene>
<feature type="region of interest" description="Disordered" evidence="1">
    <location>
        <begin position="42"/>
        <end position="62"/>
    </location>
</feature>
<name>A0A9D2BFF1_9BACT</name>
<dbReference type="SMART" id="SM00271">
    <property type="entry name" value="DnaJ"/>
    <property type="match status" value="1"/>
</dbReference>
<comment type="caution">
    <text evidence="4">The sequence shown here is derived from an EMBL/GenBank/DDBJ whole genome shotgun (WGS) entry which is preliminary data.</text>
</comment>
<evidence type="ECO:0000313" key="5">
    <source>
        <dbReference type="Proteomes" id="UP000886740"/>
    </source>
</evidence>
<dbReference type="AlphaFoldDB" id="A0A9D2BFF1"/>
<evidence type="ECO:0000256" key="1">
    <source>
        <dbReference type="SAM" id="MobiDB-lite"/>
    </source>
</evidence>
<dbReference type="InterPro" id="IPR007791">
    <property type="entry name" value="DjlA_N"/>
</dbReference>
<dbReference type="PROSITE" id="PS50076">
    <property type="entry name" value="DNAJ_2"/>
    <property type="match status" value="1"/>
</dbReference>
<dbReference type="Pfam" id="PF00226">
    <property type="entry name" value="DnaJ"/>
    <property type="match status" value="1"/>
</dbReference>
<feature type="compositionally biased region" description="Gly residues" evidence="1">
    <location>
        <begin position="45"/>
        <end position="59"/>
    </location>
</feature>
<dbReference type="InterPro" id="IPR001623">
    <property type="entry name" value="DnaJ_domain"/>
</dbReference>
<dbReference type="Gene3D" id="1.10.287.110">
    <property type="entry name" value="DnaJ domain"/>
    <property type="match status" value="1"/>
</dbReference>
<feature type="transmembrane region" description="Helical" evidence="2">
    <location>
        <begin position="6"/>
        <end position="31"/>
    </location>
</feature>
<keyword evidence="2" id="KW-0472">Membrane</keyword>
<evidence type="ECO:0000259" key="3">
    <source>
        <dbReference type="PROSITE" id="PS50076"/>
    </source>
</evidence>
<protein>
    <submittedName>
        <fullName evidence="4">TerB family tellurite resistance protein</fullName>
    </submittedName>
</protein>
<feature type="domain" description="J" evidence="3">
    <location>
        <begin position="211"/>
        <end position="275"/>
    </location>
</feature>
<dbReference type="CDD" id="cd06257">
    <property type="entry name" value="DnaJ"/>
    <property type="match status" value="1"/>
</dbReference>
<reference evidence="4" key="2">
    <citation type="submission" date="2021-04" db="EMBL/GenBank/DDBJ databases">
        <authorList>
            <person name="Gilroy R."/>
        </authorList>
    </citation>
    <scope>NUCLEOTIDE SEQUENCE</scope>
    <source>
        <strain evidence="4">ChiGjej6B6-14162</strain>
    </source>
</reference>
<dbReference type="EMBL" id="DXEL01000044">
    <property type="protein sequence ID" value="HIX74575.1"/>
    <property type="molecule type" value="Genomic_DNA"/>
</dbReference>
<dbReference type="InterPro" id="IPR050817">
    <property type="entry name" value="DjlA_DnaK_co-chaperone"/>
</dbReference>
<dbReference type="PANTHER" id="PTHR24074">
    <property type="entry name" value="CO-CHAPERONE PROTEIN DJLA"/>
    <property type="match status" value="1"/>
</dbReference>
<dbReference type="SUPFAM" id="SSF158682">
    <property type="entry name" value="TerB-like"/>
    <property type="match status" value="1"/>
</dbReference>
<dbReference type="Pfam" id="PF05099">
    <property type="entry name" value="TerB"/>
    <property type="match status" value="1"/>
</dbReference>
<dbReference type="Proteomes" id="UP000886740">
    <property type="component" value="Unassembled WGS sequence"/>
</dbReference>
<accession>A0A9D2BFF1</accession>
<dbReference type="SUPFAM" id="SSF46565">
    <property type="entry name" value="Chaperone J-domain"/>
    <property type="match status" value="1"/>
</dbReference>
<dbReference type="PRINTS" id="PR00625">
    <property type="entry name" value="JDOMAIN"/>
</dbReference>
<reference evidence="4" key="1">
    <citation type="journal article" date="2021" name="PeerJ">
        <title>Extensive microbial diversity within the chicken gut microbiome revealed by metagenomics and culture.</title>
        <authorList>
            <person name="Gilroy R."/>
            <person name="Ravi A."/>
            <person name="Getino M."/>
            <person name="Pursley I."/>
            <person name="Horton D.L."/>
            <person name="Alikhan N.F."/>
            <person name="Baker D."/>
            <person name="Gharbi K."/>
            <person name="Hall N."/>
            <person name="Watson M."/>
            <person name="Adriaenssens E.M."/>
            <person name="Foster-Nyarko E."/>
            <person name="Jarju S."/>
            <person name="Secka A."/>
            <person name="Antonio M."/>
            <person name="Oren A."/>
            <person name="Chaudhuri R.R."/>
            <person name="La Ragione R."/>
            <person name="Hildebrand F."/>
            <person name="Pallen M.J."/>
        </authorList>
    </citation>
    <scope>NUCLEOTIDE SEQUENCE</scope>
    <source>
        <strain evidence="4">ChiGjej6B6-14162</strain>
    </source>
</reference>
<keyword evidence="2" id="KW-0812">Transmembrane</keyword>
<evidence type="ECO:0000256" key="2">
    <source>
        <dbReference type="SAM" id="Phobius"/>
    </source>
</evidence>
<evidence type="ECO:0000313" key="4">
    <source>
        <dbReference type="EMBL" id="HIX74575.1"/>
    </source>
</evidence>
<dbReference type="Gene3D" id="1.10.3680.10">
    <property type="entry name" value="TerB-like"/>
    <property type="match status" value="1"/>
</dbReference>
<keyword evidence="2" id="KW-1133">Transmembrane helix</keyword>
<organism evidence="4 5">
    <name type="scientific">Candidatus Parabacteroides intestinipullorum</name>
    <dbReference type="NCBI Taxonomy" id="2838723"/>
    <lineage>
        <taxon>Bacteria</taxon>
        <taxon>Pseudomonadati</taxon>
        <taxon>Bacteroidota</taxon>
        <taxon>Bacteroidia</taxon>
        <taxon>Bacteroidales</taxon>
        <taxon>Tannerellaceae</taxon>
        <taxon>Parabacteroides</taxon>
    </lineage>
</organism>
<sequence length="275" mass="30626">MNLGKWIGGIIGFMALGPLGALAGIVLGSLFDNISDLSDQTFGKEGQGNGPYGQAGGYDTGRRPYNPYEGQRDSFLFSLLVMASYIIKADGRVMHSEMEFVRQFLRNNFGEIAVRQGETILLRLFDERKRMEMGDPNAFRRTIHDCGRQIAANLSYEERLQMLAFLAQIAKADGHVCPEEIDALKEVAQAMGMTAAEVESLLNLKSDSLEDAYKVLEIDPSATDDEVRAAYRRMALKHHPDKVAALGEDILKAANEKFQRINEAKERIFKARGMK</sequence>